<evidence type="ECO:0000313" key="11">
    <source>
        <dbReference type="EMBL" id="KNE57133.1"/>
    </source>
</evidence>
<feature type="domain" description="Nucleoside phosphorylase" evidence="10">
    <location>
        <begin position="61"/>
        <end position="324"/>
    </location>
</feature>
<dbReference type="VEuPathDB" id="FungiDB:AMAG_02883"/>
<dbReference type="OMA" id="EGVYAQF"/>
<evidence type="ECO:0000256" key="5">
    <source>
        <dbReference type="ARBA" id="ARBA00022676"/>
    </source>
</evidence>
<dbReference type="EMBL" id="GG745331">
    <property type="protein sequence ID" value="KNE57133.1"/>
    <property type="molecule type" value="Genomic_DNA"/>
</dbReference>
<evidence type="ECO:0000256" key="3">
    <source>
        <dbReference type="ARBA" id="ARBA00006751"/>
    </source>
</evidence>
<evidence type="ECO:0000256" key="9">
    <source>
        <dbReference type="ARBA" id="ARBA00058131"/>
    </source>
</evidence>
<evidence type="ECO:0000256" key="7">
    <source>
        <dbReference type="ARBA" id="ARBA00031036"/>
    </source>
</evidence>
<dbReference type="Proteomes" id="UP000054350">
    <property type="component" value="Unassembled WGS sequence"/>
</dbReference>
<dbReference type="NCBIfam" id="NF006054">
    <property type="entry name" value="PRK08202.1"/>
    <property type="match status" value="1"/>
</dbReference>
<comment type="pathway">
    <text evidence="2">Purine metabolism; purine nucleoside salvage.</text>
</comment>
<keyword evidence="12" id="KW-1185">Reference proteome</keyword>
<dbReference type="GO" id="GO:0004731">
    <property type="term" value="F:purine-nucleoside phosphorylase activity"/>
    <property type="evidence" value="ECO:0007669"/>
    <property type="project" value="UniProtKB-EC"/>
</dbReference>
<evidence type="ECO:0000256" key="1">
    <source>
        <dbReference type="ARBA" id="ARBA00000755"/>
    </source>
</evidence>
<dbReference type="UniPathway" id="UPA00606"/>
<dbReference type="GO" id="GO:0005737">
    <property type="term" value="C:cytoplasm"/>
    <property type="evidence" value="ECO:0007669"/>
    <property type="project" value="TreeGrafter"/>
</dbReference>
<dbReference type="PANTHER" id="PTHR11904">
    <property type="entry name" value="METHYLTHIOADENOSINE/PURINE NUCLEOSIDE PHOSPHORYLASE"/>
    <property type="match status" value="1"/>
</dbReference>
<comment type="similarity">
    <text evidence="3">Belongs to the PNP/MTAP phosphorylase family.</text>
</comment>
<dbReference type="NCBIfam" id="TIGR01697">
    <property type="entry name" value="PNPH-PUNA-XAPA"/>
    <property type="match status" value="1"/>
</dbReference>
<comment type="function">
    <text evidence="9">The purine nucleoside phosphorylases catalyze the phosphorolytic breakdown of the N-glycosidic bond in the beta-(deoxy)ribonucleoside molecules, with the formation of the corresponding free purine bases and pentose-1-phosphate. Cleaves guanosine and inosine.</text>
</comment>
<dbReference type="OrthoDB" id="10261782at2759"/>
<dbReference type="CDD" id="cd09009">
    <property type="entry name" value="PNP-EcPNPII_like"/>
    <property type="match status" value="1"/>
</dbReference>
<dbReference type="SUPFAM" id="SSF53167">
    <property type="entry name" value="Purine and uridine phosphorylases"/>
    <property type="match status" value="1"/>
</dbReference>
<dbReference type="AlphaFoldDB" id="A0A0L0S3J8"/>
<dbReference type="STRING" id="578462.A0A0L0S3J8"/>
<evidence type="ECO:0000259" key="10">
    <source>
        <dbReference type="Pfam" id="PF01048"/>
    </source>
</evidence>
<accession>A0A0L0S3J8</accession>
<keyword evidence="5" id="KW-0328">Glycosyltransferase</keyword>
<protein>
    <recommendedName>
        <fullName evidence="4">purine-nucleoside phosphorylase</fullName>
        <ecNumber evidence="4">2.4.2.1</ecNumber>
    </recommendedName>
    <alternativeName>
        <fullName evidence="8">Inosine phosphorylase</fullName>
    </alternativeName>
    <alternativeName>
        <fullName evidence="7">Inosine-guanosine phosphorylase</fullName>
    </alternativeName>
</protein>
<gene>
    <name evidence="11" type="ORF">AMAG_02883</name>
</gene>
<reference evidence="11 12" key="1">
    <citation type="submission" date="2009-11" db="EMBL/GenBank/DDBJ databases">
        <title>Annotation of Allomyces macrogynus ATCC 38327.</title>
        <authorList>
            <consortium name="The Broad Institute Genome Sequencing Platform"/>
            <person name="Russ C."/>
            <person name="Cuomo C."/>
            <person name="Burger G."/>
            <person name="Gray M.W."/>
            <person name="Holland P.W.H."/>
            <person name="King N."/>
            <person name="Lang F.B.F."/>
            <person name="Roger A.J."/>
            <person name="Ruiz-Trillo I."/>
            <person name="Young S.K."/>
            <person name="Zeng Q."/>
            <person name="Gargeya S."/>
            <person name="Fitzgerald M."/>
            <person name="Haas B."/>
            <person name="Abouelleil A."/>
            <person name="Alvarado L."/>
            <person name="Arachchi H.M."/>
            <person name="Berlin A."/>
            <person name="Chapman S.B."/>
            <person name="Gearin G."/>
            <person name="Goldberg J."/>
            <person name="Griggs A."/>
            <person name="Gujja S."/>
            <person name="Hansen M."/>
            <person name="Heiman D."/>
            <person name="Howarth C."/>
            <person name="Larimer J."/>
            <person name="Lui A."/>
            <person name="MacDonald P.J.P."/>
            <person name="McCowen C."/>
            <person name="Montmayeur A."/>
            <person name="Murphy C."/>
            <person name="Neiman D."/>
            <person name="Pearson M."/>
            <person name="Priest M."/>
            <person name="Roberts A."/>
            <person name="Saif S."/>
            <person name="Shea T."/>
            <person name="Sisk P."/>
            <person name="Stolte C."/>
            <person name="Sykes S."/>
            <person name="Wortman J."/>
            <person name="Nusbaum C."/>
            <person name="Birren B."/>
        </authorList>
    </citation>
    <scope>NUCLEOTIDE SEQUENCE [LARGE SCALE GENOMIC DNA]</scope>
    <source>
        <strain evidence="11 12">ATCC 38327</strain>
    </source>
</reference>
<evidence type="ECO:0000256" key="8">
    <source>
        <dbReference type="ARBA" id="ARBA00033072"/>
    </source>
</evidence>
<dbReference type="GO" id="GO:0009116">
    <property type="term" value="P:nucleoside metabolic process"/>
    <property type="evidence" value="ECO:0007669"/>
    <property type="project" value="InterPro"/>
</dbReference>
<dbReference type="EC" id="2.4.2.1" evidence="4"/>
<keyword evidence="6" id="KW-0808">Transferase</keyword>
<evidence type="ECO:0000256" key="6">
    <source>
        <dbReference type="ARBA" id="ARBA00022679"/>
    </source>
</evidence>
<dbReference type="PANTHER" id="PTHR11904:SF9">
    <property type="entry name" value="PURINE NUCLEOSIDE PHOSPHORYLASE-RELATED"/>
    <property type="match status" value="1"/>
</dbReference>
<dbReference type="Gene3D" id="3.40.50.1580">
    <property type="entry name" value="Nucleoside phosphorylase domain"/>
    <property type="match status" value="1"/>
</dbReference>
<evidence type="ECO:0000256" key="2">
    <source>
        <dbReference type="ARBA" id="ARBA00005058"/>
    </source>
</evidence>
<reference evidence="12" key="2">
    <citation type="submission" date="2009-11" db="EMBL/GenBank/DDBJ databases">
        <title>The Genome Sequence of Allomyces macrogynus strain ATCC 38327.</title>
        <authorList>
            <consortium name="The Broad Institute Genome Sequencing Platform"/>
            <person name="Russ C."/>
            <person name="Cuomo C."/>
            <person name="Shea T."/>
            <person name="Young S.K."/>
            <person name="Zeng Q."/>
            <person name="Koehrsen M."/>
            <person name="Haas B."/>
            <person name="Borodovsky M."/>
            <person name="Guigo R."/>
            <person name="Alvarado L."/>
            <person name="Berlin A."/>
            <person name="Borenstein D."/>
            <person name="Chen Z."/>
            <person name="Engels R."/>
            <person name="Freedman E."/>
            <person name="Gellesch M."/>
            <person name="Goldberg J."/>
            <person name="Griggs A."/>
            <person name="Gujja S."/>
            <person name="Heiman D."/>
            <person name="Hepburn T."/>
            <person name="Howarth C."/>
            <person name="Jen D."/>
            <person name="Larson L."/>
            <person name="Lewis B."/>
            <person name="Mehta T."/>
            <person name="Park D."/>
            <person name="Pearson M."/>
            <person name="Roberts A."/>
            <person name="Saif S."/>
            <person name="Shenoy N."/>
            <person name="Sisk P."/>
            <person name="Stolte C."/>
            <person name="Sykes S."/>
            <person name="Walk T."/>
            <person name="White J."/>
            <person name="Yandava C."/>
            <person name="Burger G."/>
            <person name="Gray M.W."/>
            <person name="Holland P.W.H."/>
            <person name="King N."/>
            <person name="Lang F.B.F."/>
            <person name="Roger A.J."/>
            <person name="Ruiz-Trillo I."/>
            <person name="Lander E."/>
            <person name="Nusbaum C."/>
        </authorList>
    </citation>
    <scope>NUCLEOTIDE SEQUENCE [LARGE SCALE GENOMIC DNA]</scope>
    <source>
        <strain evidence="12">ATCC 38327</strain>
    </source>
</reference>
<dbReference type="eggNOG" id="KOG3984">
    <property type="taxonomic scope" value="Eukaryota"/>
</dbReference>
<comment type="catalytic activity">
    <reaction evidence="1">
        <text>a purine D-ribonucleoside + phosphate = a purine nucleobase + alpha-D-ribose 1-phosphate</text>
        <dbReference type="Rhea" id="RHEA:19805"/>
        <dbReference type="ChEBI" id="CHEBI:26386"/>
        <dbReference type="ChEBI" id="CHEBI:43474"/>
        <dbReference type="ChEBI" id="CHEBI:57720"/>
        <dbReference type="ChEBI" id="CHEBI:142355"/>
        <dbReference type="EC" id="2.4.2.1"/>
    </reaction>
</comment>
<dbReference type="InterPro" id="IPR018099">
    <property type="entry name" value="Purine_phosphorylase-2_CS"/>
</dbReference>
<dbReference type="InterPro" id="IPR000845">
    <property type="entry name" value="Nucleoside_phosphorylase_d"/>
</dbReference>
<dbReference type="PROSITE" id="PS01240">
    <property type="entry name" value="PNP_MTAP_2"/>
    <property type="match status" value="1"/>
</dbReference>
<sequence>MNFTELLHPACARLSPSELVARAPRQMFPSAAPHESIPMETYTAAKEHIISLLPANTLPSVGIVCGSGLGKLYQLLDEAISVGYDSIPGFVRSTVAGHDGKLVFGKLGQQYVVCMVGRFHPYEGWSMAQVTFPMRVMALLGIKLLIVTNAAGGLDPTFNVGDMMVFEDHIALPMIAGNNPLVGPNLAEFGPRFPPTSDAYPRAYRAHAFRTAAKLGLLDRTHSGVYCFVSGPQYETRAECRLLRSIGGGAVGMSTVPECVIARHAGVAVLGISLITNKVVGRREDDVKAEVVRELAGEVKVEEVVDEKASHEEVLKASTDFAANVLSLVKTVVEELHTVPEFNTAK</sequence>
<evidence type="ECO:0000313" key="12">
    <source>
        <dbReference type="Proteomes" id="UP000054350"/>
    </source>
</evidence>
<proteinExistence type="inferred from homology"/>
<dbReference type="FunFam" id="3.40.50.1580:FF:000004">
    <property type="entry name" value="Purine nucleoside phosphorylase"/>
    <property type="match status" value="1"/>
</dbReference>
<dbReference type="Pfam" id="PF01048">
    <property type="entry name" value="PNP_UDP_1"/>
    <property type="match status" value="1"/>
</dbReference>
<organism evidence="11 12">
    <name type="scientific">Allomyces macrogynus (strain ATCC 38327)</name>
    <name type="common">Allomyces javanicus var. macrogynus</name>
    <dbReference type="NCBI Taxonomy" id="578462"/>
    <lineage>
        <taxon>Eukaryota</taxon>
        <taxon>Fungi</taxon>
        <taxon>Fungi incertae sedis</taxon>
        <taxon>Blastocladiomycota</taxon>
        <taxon>Blastocladiomycetes</taxon>
        <taxon>Blastocladiales</taxon>
        <taxon>Blastocladiaceae</taxon>
        <taxon>Allomyces</taxon>
    </lineage>
</organism>
<dbReference type="InterPro" id="IPR011268">
    <property type="entry name" value="Purine_phosphorylase"/>
</dbReference>
<name>A0A0L0S3J8_ALLM3</name>
<evidence type="ECO:0000256" key="4">
    <source>
        <dbReference type="ARBA" id="ARBA00011886"/>
    </source>
</evidence>
<dbReference type="InterPro" id="IPR035994">
    <property type="entry name" value="Nucleoside_phosphorylase_sf"/>
</dbReference>